<organism evidence="1 2">
    <name type="scientific">Rubripirellula lacrimiformis</name>
    <dbReference type="NCBI Taxonomy" id="1930273"/>
    <lineage>
        <taxon>Bacteria</taxon>
        <taxon>Pseudomonadati</taxon>
        <taxon>Planctomycetota</taxon>
        <taxon>Planctomycetia</taxon>
        <taxon>Pirellulales</taxon>
        <taxon>Pirellulaceae</taxon>
        <taxon>Rubripirellula</taxon>
    </lineage>
</organism>
<dbReference type="AlphaFoldDB" id="A0A517NK78"/>
<proteinExistence type="predicted"/>
<name>A0A517NK78_9BACT</name>
<dbReference type="KEGG" id="rlc:K227x_59060"/>
<evidence type="ECO:0000313" key="2">
    <source>
        <dbReference type="Proteomes" id="UP000318538"/>
    </source>
</evidence>
<keyword evidence="2" id="KW-1185">Reference proteome</keyword>
<reference evidence="1 2" key="1">
    <citation type="submission" date="2019-02" db="EMBL/GenBank/DDBJ databases">
        <title>Deep-cultivation of Planctomycetes and their phenomic and genomic characterization uncovers novel biology.</title>
        <authorList>
            <person name="Wiegand S."/>
            <person name="Jogler M."/>
            <person name="Boedeker C."/>
            <person name="Pinto D."/>
            <person name="Vollmers J."/>
            <person name="Rivas-Marin E."/>
            <person name="Kohn T."/>
            <person name="Peeters S.H."/>
            <person name="Heuer A."/>
            <person name="Rast P."/>
            <person name="Oberbeckmann S."/>
            <person name="Bunk B."/>
            <person name="Jeske O."/>
            <person name="Meyerdierks A."/>
            <person name="Storesund J.E."/>
            <person name="Kallscheuer N."/>
            <person name="Luecker S."/>
            <person name="Lage O.M."/>
            <person name="Pohl T."/>
            <person name="Merkel B.J."/>
            <person name="Hornburger P."/>
            <person name="Mueller R.-W."/>
            <person name="Bruemmer F."/>
            <person name="Labrenz M."/>
            <person name="Spormann A.M."/>
            <person name="Op den Camp H."/>
            <person name="Overmann J."/>
            <person name="Amann R."/>
            <person name="Jetten M.S.M."/>
            <person name="Mascher T."/>
            <person name="Medema M.H."/>
            <person name="Devos D.P."/>
            <person name="Kaster A.-K."/>
            <person name="Ovreas L."/>
            <person name="Rohde M."/>
            <person name="Galperin M.Y."/>
            <person name="Jogler C."/>
        </authorList>
    </citation>
    <scope>NUCLEOTIDE SEQUENCE [LARGE SCALE GENOMIC DNA]</scope>
    <source>
        <strain evidence="1 2">K22_7</strain>
    </source>
</reference>
<dbReference type="EMBL" id="CP036525">
    <property type="protein sequence ID" value="QDT07479.1"/>
    <property type="molecule type" value="Genomic_DNA"/>
</dbReference>
<accession>A0A517NK78</accession>
<dbReference type="Proteomes" id="UP000318538">
    <property type="component" value="Chromosome"/>
</dbReference>
<evidence type="ECO:0000313" key="1">
    <source>
        <dbReference type="EMBL" id="QDT07479.1"/>
    </source>
</evidence>
<gene>
    <name evidence="1" type="ORF">K227x_59060</name>
</gene>
<sequence length="94" mass="10680">MVERLCFIDNGLGTGIDFGMNTEPRNHAWLFSNTIEAVVDPFDIPVKLWAKVLQILAGYLPVVIINQRVSESVEKTCKKFCLGCPRRRTILRES</sequence>
<dbReference type="RefSeq" id="WP_218933578.1">
    <property type="nucleotide sequence ID" value="NZ_CP036525.1"/>
</dbReference>
<protein>
    <submittedName>
        <fullName evidence="1">Uncharacterized protein</fullName>
    </submittedName>
</protein>